<protein>
    <recommendedName>
        <fullName evidence="3">DUF2793 domain-containing protein</fullName>
    </recommendedName>
</protein>
<dbReference type="EMBL" id="CP018171">
    <property type="protein sequence ID" value="APH71267.1"/>
    <property type="molecule type" value="Genomic_DNA"/>
</dbReference>
<dbReference type="RefSeq" id="WP_072602729.1">
    <property type="nucleotide sequence ID" value="NZ_CP018171.1"/>
</dbReference>
<organism evidence="1 2">
    <name type="scientific">Aquibium oceanicum</name>
    <dbReference type="NCBI Taxonomy" id="1670800"/>
    <lineage>
        <taxon>Bacteria</taxon>
        <taxon>Pseudomonadati</taxon>
        <taxon>Pseudomonadota</taxon>
        <taxon>Alphaproteobacteria</taxon>
        <taxon>Hyphomicrobiales</taxon>
        <taxon>Phyllobacteriaceae</taxon>
        <taxon>Aquibium</taxon>
    </lineage>
</organism>
<evidence type="ECO:0000313" key="1">
    <source>
        <dbReference type="EMBL" id="APH71267.1"/>
    </source>
</evidence>
<evidence type="ECO:0000313" key="2">
    <source>
        <dbReference type="Proteomes" id="UP000182840"/>
    </source>
</evidence>
<dbReference type="KEGG" id="meso:BSQ44_07670"/>
<gene>
    <name evidence="1" type="ORF">BSQ44_07670</name>
</gene>
<sequence>MENSTHLALPYIMPSQAQKHVTHNEAIAMLDALVQLSVIDRDLTAPPGGESEGDRYIVAATATGDWAGKEDKIAVFRDDAWLFFTPLPGWVAWVNDEAQLCYWTGSAWAGLTSALTVFQNLSLLGVGTAADATNPFSAKLNKALWTARSAGEGGDGDLRYTMNKETEGDVNSLLMQTGFSGRAELGLIGDDDFTLKVSADGSAWTTAILVDKTTGAVRLPAGSAASPALKVGDSDSGLAGGDNMLAFVTGATEQARFGTSGNFLIGGSSAYGTRTGGTGLTVVTPKMQILSTGPDASLMLARFANNVGAPYLFFAKSRGANVGDNTVVQAGDDLATFSFAGVASSGNQGEAARINVSVAGTPGTERTPGRIDFMTTDGTATVAVRVTVAETGALQMGAARDTVIDASRRFVIGASSEYSGANIANVAHAVNTTGKLKGLIVWDTTDNRALRASGTAAADPWHVLDGSATVTPA</sequence>
<dbReference type="AlphaFoldDB" id="A0A1L3SPB1"/>
<dbReference type="STRING" id="1670800.BSQ44_07670"/>
<reference evidence="2" key="1">
    <citation type="submission" date="2016-11" db="EMBL/GenBank/DDBJ databases">
        <title>Mesorhizobium oceanicum sp. nov., isolated from deep seawater in South China Sea.</title>
        <authorList>
            <person name="Fu G.-Y."/>
        </authorList>
    </citation>
    <scope>NUCLEOTIDE SEQUENCE [LARGE SCALE GENOMIC DNA]</scope>
    <source>
        <strain evidence="2">B7</strain>
    </source>
</reference>
<evidence type="ECO:0008006" key="3">
    <source>
        <dbReference type="Google" id="ProtNLM"/>
    </source>
</evidence>
<name>A0A1L3SPB1_9HYPH</name>
<accession>A0A1L3SPB1</accession>
<proteinExistence type="predicted"/>
<dbReference type="Proteomes" id="UP000182840">
    <property type="component" value="Chromosome"/>
</dbReference>
<dbReference type="InterPro" id="IPR021251">
    <property type="entry name" value="DUF2793"/>
</dbReference>
<keyword evidence="2" id="KW-1185">Reference proteome</keyword>
<dbReference type="Pfam" id="PF10983">
    <property type="entry name" value="DUF2793"/>
    <property type="match status" value="1"/>
</dbReference>
<dbReference type="OrthoDB" id="564699at2"/>